<feature type="compositionally biased region" description="Acidic residues" evidence="1">
    <location>
        <begin position="663"/>
        <end position="672"/>
    </location>
</feature>
<dbReference type="FunFam" id="1.10.1900.40:FF:000001">
    <property type="entry name" value="Erythrocyte membrane protein 1"/>
    <property type="match status" value="1"/>
</dbReference>
<dbReference type="GO" id="GO:0016020">
    <property type="term" value="C:membrane"/>
    <property type="evidence" value="ECO:0007669"/>
    <property type="project" value="InterPro"/>
</dbReference>
<dbReference type="Pfam" id="PF03011">
    <property type="entry name" value="PFEMP"/>
    <property type="match status" value="1"/>
</dbReference>
<name>A0A060RMM9_PLARE</name>
<dbReference type="VEuPathDB" id="PlasmoDB:PRCDC_0004000"/>
<feature type="domain" description="Duffy-binding-like" evidence="2">
    <location>
        <begin position="502"/>
        <end position="640"/>
    </location>
</feature>
<evidence type="ECO:0000259" key="3">
    <source>
        <dbReference type="Pfam" id="PF05424"/>
    </source>
</evidence>
<feature type="domain" description="Plasmodium falciparum erythrocyte membrane protein 1 acidic terminal segment" evidence="4">
    <location>
        <begin position="788"/>
        <end position="1032"/>
    </location>
</feature>
<feature type="region of interest" description="Disordered" evidence="1">
    <location>
        <begin position="134"/>
        <end position="153"/>
    </location>
</feature>
<dbReference type="Pfam" id="PF15445">
    <property type="entry name" value="ATS"/>
    <property type="match status" value="2"/>
</dbReference>
<reference evidence="7" key="1">
    <citation type="submission" date="2014-01" db="EMBL/GenBank/DDBJ databases">
        <authorList>
            <person name="Aslett M."/>
        </authorList>
    </citation>
    <scope>NUCLEOTIDE SEQUENCE</scope>
    <source>
        <strain evidence="7">CDC</strain>
    </source>
</reference>
<evidence type="ECO:0000313" key="8">
    <source>
        <dbReference type="Proteomes" id="UP000027581"/>
    </source>
</evidence>
<dbReference type="Gene3D" id="1.10.1900.40">
    <property type="entry name" value="Acidic terminal segments, variant surface antigen of PfEMP1"/>
    <property type="match status" value="2"/>
</dbReference>
<feature type="domain" description="Duffy-binding-like" evidence="6">
    <location>
        <begin position="248"/>
        <end position="393"/>
    </location>
</feature>
<feature type="domain" description="Plasmodium falciparum erythrocyte membrane protein 1 acidic terminal segment" evidence="4">
    <location>
        <begin position="1036"/>
        <end position="1267"/>
    </location>
</feature>
<accession>A0A060RMM9</accession>
<feature type="compositionally biased region" description="Basic and acidic residues" evidence="1">
    <location>
        <begin position="673"/>
        <end position="709"/>
    </location>
</feature>
<keyword evidence="8" id="KW-1185">Reference proteome</keyword>
<feature type="domain" description="Duffy-antigen binding" evidence="3">
    <location>
        <begin position="86"/>
        <end position="189"/>
    </location>
</feature>
<dbReference type="InterPro" id="IPR041480">
    <property type="entry name" value="CIDR1_gamma"/>
</dbReference>
<feature type="compositionally biased region" description="Polar residues" evidence="1">
    <location>
        <begin position="142"/>
        <end position="153"/>
    </location>
</feature>
<evidence type="ECO:0000259" key="4">
    <source>
        <dbReference type="Pfam" id="PF15445"/>
    </source>
</evidence>
<evidence type="ECO:0000259" key="6">
    <source>
        <dbReference type="Pfam" id="PF22672"/>
    </source>
</evidence>
<reference evidence="7" key="2">
    <citation type="submission" date="2014-05" db="EMBL/GenBank/DDBJ databases">
        <title>The genome sequences of chimpanzee malaria parasites reveal the path to human adaptation.</title>
        <authorList>
            <person name="Otto T.D."/>
            <person name="Rayner J.C."/>
            <person name="Boehme U."/>
            <person name="Pain A."/>
            <person name="Spottiswoode N."/>
            <person name="Sanders M."/>
            <person name="Quail M."/>
            <person name="Ollomo B."/>
            <person name="Renaud F."/>
            <person name="Thomas A.W."/>
            <person name="Prugnolle F."/>
            <person name="Conway D.J."/>
            <person name="Newbold C."/>
            <person name="Berriman M."/>
        </authorList>
    </citation>
    <scope>NUCLEOTIDE SEQUENCE [LARGE SCALE GENOMIC DNA]</scope>
    <source>
        <strain evidence="7">CDC</strain>
    </source>
</reference>
<dbReference type="Gene3D" id="1.20.58.830">
    <property type="match status" value="1"/>
</dbReference>
<dbReference type="Pfam" id="PF18562">
    <property type="entry name" value="CIDR1_gamma"/>
    <property type="match status" value="1"/>
</dbReference>
<dbReference type="InterPro" id="IPR008602">
    <property type="entry name" value="Duffy-antigen-binding"/>
</dbReference>
<feature type="region of interest" description="Disordered" evidence="1">
    <location>
        <begin position="1"/>
        <end position="86"/>
    </location>
</feature>
<dbReference type="SUPFAM" id="SSF140924">
    <property type="entry name" value="Duffy binding domain-like"/>
    <property type="match status" value="2"/>
</dbReference>
<protein>
    <submittedName>
        <fullName evidence="7">Erythrocyte membrane protein 1, EMP1</fullName>
    </submittedName>
</protein>
<feature type="compositionally biased region" description="Polar residues" evidence="1">
    <location>
        <begin position="953"/>
        <end position="965"/>
    </location>
</feature>
<dbReference type="InterPro" id="IPR054595">
    <property type="entry name" value="DBL_C"/>
</dbReference>
<dbReference type="InterPro" id="IPR044932">
    <property type="entry name" value="PfEMP1_ATS_sf"/>
</dbReference>
<dbReference type="Pfam" id="PF05424">
    <property type="entry name" value="Duffy_binding"/>
    <property type="match status" value="1"/>
</dbReference>
<dbReference type="Proteomes" id="UP000027581">
    <property type="component" value="Unassembled WGS sequence"/>
</dbReference>
<dbReference type="GO" id="GO:0046789">
    <property type="term" value="F:host cell surface receptor binding"/>
    <property type="evidence" value="ECO:0007669"/>
    <property type="project" value="InterPro"/>
</dbReference>
<feature type="region of interest" description="Disordered" evidence="1">
    <location>
        <begin position="639"/>
        <end position="779"/>
    </location>
</feature>
<proteinExistence type="predicted"/>
<evidence type="ECO:0000259" key="2">
    <source>
        <dbReference type="Pfam" id="PF03011"/>
    </source>
</evidence>
<feature type="compositionally biased region" description="Basic and acidic residues" evidence="1">
    <location>
        <begin position="756"/>
        <end position="770"/>
    </location>
</feature>
<feature type="non-terminal residue" evidence="7">
    <location>
        <position position="1"/>
    </location>
</feature>
<feature type="region of interest" description="Disordered" evidence="1">
    <location>
        <begin position="953"/>
        <end position="977"/>
    </location>
</feature>
<feature type="compositionally biased region" description="Low complexity" evidence="1">
    <location>
        <begin position="22"/>
        <end position="34"/>
    </location>
</feature>
<dbReference type="VEuPathDB" id="PlasmoDB:PRG01_0416600"/>
<dbReference type="Gene3D" id="1.20.58.1930">
    <property type="match status" value="1"/>
</dbReference>
<evidence type="ECO:0000256" key="1">
    <source>
        <dbReference type="SAM" id="MobiDB-lite"/>
    </source>
</evidence>
<gene>
    <name evidence="7" type="ORF">PRCDC_0004000</name>
</gene>
<dbReference type="InterPro" id="IPR029211">
    <property type="entry name" value="PfEMP1_ATS"/>
</dbReference>
<organism evidence="7 8">
    <name type="scientific">Plasmodium reichenowi</name>
    <dbReference type="NCBI Taxonomy" id="5854"/>
    <lineage>
        <taxon>Eukaryota</taxon>
        <taxon>Sar</taxon>
        <taxon>Alveolata</taxon>
        <taxon>Apicomplexa</taxon>
        <taxon>Aconoidasida</taxon>
        <taxon>Haemosporida</taxon>
        <taxon>Plasmodiidae</taxon>
        <taxon>Plasmodium</taxon>
        <taxon>Plasmodium (Laverania)</taxon>
    </lineage>
</organism>
<feature type="compositionally biased region" description="Low complexity" evidence="1">
    <location>
        <begin position="916"/>
        <end position="925"/>
    </location>
</feature>
<sequence>GIHGGAQGLLTPTGLGMAPPQLSRSSIFSGLSSGAEDDEQQTGKLQLRDDQLSGRPAHNGVIPLPNLVPSGESVDPNDPSNLSRGEIPAPFLRQMFYTLGDYRDILMGNTDIVVKALSDEDQKAMQKIKQKIEQLLPKNSDKQPPSARNTVQTPKDWWDKNAEHIWKAMVCALTYEDKSETSPMITGGDGKTTPLEQIDKADTILPKLKSNHEYSSVTLEKESGEKTNNPTTLKNFVKLPPFFRWLHEWGTDFCVMRKKMLDKIDKECMEDSVGRRNGGRKQKYSGDGEDCQKIRNQDYSNVPDLEKPSCSKPCRWYKRWIEKKRTEFNEQKKAYTEQKQIVESNKDGNGLSTTLEKYKKAADFLKNLGPCSKKDNEKDEIKFDDDKTFQHTEYCGTCSLIGFKCENSHCGGSTTGKKCTGGKITEQDIKNEENFTDPVDMHVSDNVTNAFTEDLSDCAVIFKGIRKDEWKCGYFCKSDICGLKKRDNNGIDSKQIILIRALVKRWLEYFLEDYNKIKEKISHCTKNDEKNICLKNCVEKWIKLKKEEWGKIRERFLKQYNINDSEAYEMKNFLQTLITGIPVANVQNEGKKLIKLSVFDQSCGCSFDASLQKEGEKKDVVECLIDRLKKKISECKNKHSVQPQSPCVNPFPSGENSTPLVGDVDEEEDYENENEKTNKHPSFCKDVEDKKETLDEGDQCKPADEKVAENEEEDGTAESGEGNSDPAPPEPAPSSETSNPEQTPILKPEEEAPASPEKDEPTHQKEEPKQRLKPPQTVDKTPALVTSTLAWCIGIAITGLSYWFLKKKPKSSVDMLRVMEIPQNDYGMPTLKSSNRYIPYSSGKYRGKRYIYLEGDSGTDSGYTDHYSDITTSSESEYEEFDINDIYVPHAPKYKTLIEVVLEPSKRDTQSGDTIPNSDTPNTPSDTPPPITDNEWNELKQNFIFNMLQSEQNTEPNDYTSGNSPTNTNNTTMSHDNVDEKPFIMSIHDRDLLSGEKYNYDMSNNSGNNDLYSGIDTINGNNDLYSGKNDLYSDNRDSYSGIKNPISDNRDSYSDKNGPYNDKHYPYSGIDLINDSLNSGNQPIDIYDEMLKRKENELFGTEHHPKRTNTYSVAKPTNSDPIMNQLDLLHKWLDRHRDMCEKFSNNKEEVLDKLKELWENETHSGNKTLNTDVSIQIDMNNPKTKNEFKNMDTPPDKTTMDTILDDLEKYKEPYYYDFYEDKKSFMDDNIYVDSNNMEEPTEIHIEMDVNNHKVVKEKYPISDMWDI</sequence>
<dbReference type="FunFam" id="1.20.58.1930:FF:000001">
    <property type="entry name" value="Erythrocyte membrane protein 1, PfEMP1"/>
    <property type="match status" value="1"/>
</dbReference>
<evidence type="ECO:0000259" key="5">
    <source>
        <dbReference type="Pfam" id="PF18562"/>
    </source>
</evidence>
<dbReference type="InterPro" id="IPR042202">
    <property type="entry name" value="Duffy-ag-bd_sf"/>
</dbReference>
<feature type="region of interest" description="Disordered" evidence="1">
    <location>
        <begin position="905"/>
        <end position="931"/>
    </location>
</feature>
<feature type="domain" description="Cysteine-rich interdomain region 1 gamma" evidence="5">
    <location>
        <begin position="437"/>
        <end position="485"/>
    </location>
</feature>
<dbReference type="AlphaFoldDB" id="A0A060RMM9"/>
<dbReference type="InterPro" id="IPR004258">
    <property type="entry name" value="DBL"/>
</dbReference>
<dbReference type="EMBL" id="HG810708">
    <property type="protein sequence ID" value="CDO62011.1"/>
    <property type="molecule type" value="Genomic_DNA"/>
</dbReference>
<evidence type="ECO:0000313" key="7">
    <source>
        <dbReference type="EMBL" id="CDO62011.1"/>
    </source>
</evidence>
<dbReference type="Pfam" id="PF22672">
    <property type="entry name" value="DBL_C"/>
    <property type="match status" value="1"/>
</dbReference>
<dbReference type="Gene3D" id="1.20.1310.20">
    <property type="entry name" value="Duffy-antigen binding domain"/>
    <property type="match status" value="1"/>
</dbReference>